<dbReference type="InterPro" id="IPR001387">
    <property type="entry name" value="Cro/C1-type_HTH"/>
</dbReference>
<name>A0ABZ1REE1_9ACTN</name>
<evidence type="ECO:0000313" key="1">
    <source>
        <dbReference type="EMBL" id="WUO44414.1"/>
    </source>
</evidence>
<dbReference type="Proteomes" id="UP001432075">
    <property type="component" value="Chromosome"/>
</dbReference>
<dbReference type="EMBL" id="CP108057">
    <property type="protein sequence ID" value="WUO44414.1"/>
    <property type="molecule type" value="Genomic_DNA"/>
</dbReference>
<sequence>MSESTHPLTYQRDLRGLTRVDLADLIHAAARRRGLRSGVDKQRIRKWEVLGVMPDAANQTYIAEALDLPIELVEPDTWPHWLPLSDGGVVPFGSSSSVTALREALKTAMDPQRRAVLALSGSALTALAGSWAGGAQPATLVTHLSDGTLVGDDTVTMLEDSVRRLNVLATDQRQHFAALMDAHLTTVTNLIGHGRYDRTTGLRLHLLASTLAQTVAWHRFDHGRHTAAGQLWIAALHSAHATNDTDLGAAMLGDLAYQAAWRRDHATAASLLQHALVRTEHPAARSLLHLRLARTLAAQGEKRAALRALTAAEHHLGVSSGIPRPTWCAWMSEADLAVDSGQALLDLGDASRALHLITQGQALLPTSREKTKGVFLAYQAASHLRLREPELAAQAAGQALQLARRIDAPRCERLVQDLLPSFTPYEATPGVPELQEAAARRPTE</sequence>
<gene>
    <name evidence="1" type="ORF">OHU17_00490</name>
</gene>
<accession>A0ABZ1REE1</accession>
<organism evidence="1 2">
    <name type="scientific">Streptomyces goshikiensis</name>
    <dbReference type="NCBI Taxonomy" id="1942"/>
    <lineage>
        <taxon>Bacteria</taxon>
        <taxon>Bacillati</taxon>
        <taxon>Actinomycetota</taxon>
        <taxon>Actinomycetes</taxon>
        <taxon>Kitasatosporales</taxon>
        <taxon>Streptomycetaceae</taxon>
        <taxon>Streptomyces</taxon>
    </lineage>
</organism>
<dbReference type="RefSeq" id="WP_328774859.1">
    <property type="nucleotide sequence ID" value="NZ_CP108057.1"/>
</dbReference>
<reference evidence="1" key="1">
    <citation type="submission" date="2022-10" db="EMBL/GenBank/DDBJ databases">
        <title>The complete genomes of actinobacterial strains from the NBC collection.</title>
        <authorList>
            <person name="Joergensen T.S."/>
            <person name="Alvarez Arevalo M."/>
            <person name="Sterndorff E.B."/>
            <person name="Faurdal D."/>
            <person name="Vuksanovic O."/>
            <person name="Mourched A.-S."/>
            <person name="Charusanti P."/>
            <person name="Shaw S."/>
            <person name="Blin K."/>
            <person name="Weber T."/>
        </authorList>
    </citation>
    <scope>NUCLEOTIDE SEQUENCE</scope>
    <source>
        <strain evidence="1">NBC_00283</strain>
    </source>
</reference>
<protein>
    <submittedName>
        <fullName evidence="1">Helix-turn-helix domain-containing protein</fullName>
    </submittedName>
</protein>
<dbReference type="CDD" id="cd00093">
    <property type="entry name" value="HTH_XRE"/>
    <property type="match status" value="1"/>
</dbReference>
<keyword evidence="2" id="KW-1185">Reference proteome</keyword>
<proteinExistence type="predicted"/>
<evidence type="ECO:0000313" key="2">
    <source>
        <dbReference type="Proteomes" id="UP001432075"/>
    </source>
</evidence>